<gene>
    <name evidence="5" type="primary">amaB_1</name>
    <name evidence="5" type="ORF">SAMEA4384070_00391</name>
</gene>
<feature type="domain" description="Peptidase M20 dimerisation" evidence="4">
    <location>
        <begin position="225"/>
        <end position="318"/>
    </location>
</feature>
<evidence type="ECO:0000256" key="2">
    <source>
        <dbReference type="ARBA" id="ARBA00022801"/>
    </source>
</evidence>
<dbReference type="Gene3D" id="3.40.630.10">
    <property type="entry name" value="Zn peptidases"/>
    <property type="match status" value="1"/>
</dbReference>
<dbReference type="NCBIfam" id="TIGR01879">
    <property type="entry name" value="hydantase"/>
    <property type="match status" value="1"/>
</dbReference>
<feature type="binding site" evidence="3">
    <location>
        <position position="96"/>
    </location>
    <ligand>
        <name>Zn(2+)</name>
        <dbReference type="ChEBI" id="CHEBI:29105"/>
        <label>1</label>
    </ligand>
</feature>
<evidence type="ECO:0000259" key="4">
    <source>
        <dbReference type="Pfam" id="PF07687"/>
    </source>
</evidence>
<dbReference type="Gene3D" id="3.30.70.360">
    <property type="match status" value="1"/>
</dbReference>
<name>A0A240ALS2_SERFI</name>
<dbReference type="PANTHER" id="PTHR32494">
    <property type="entry name" value="ALLANTOATE DEIMINASE-RELATED"/>
    <property type="match status" value="1"/>
</dbReference>
<keyword evidence="2 5" id="KW-0378">Hydrolase</keyword>
<dbReference type="CDD" id="cd03884">
    <property type="entry name" value="M20_bAS"/>
    <property type="match status" value="1"/>
</dbReference>
<reference evidence="5 6" key="1">
    <citation type="submission" date="2017-06" db="EMBL/GenBank/DDBJ databases">
        <authorList>
            <consortium name="Pathogen Informatics"/>
        </authorList>
    </citation>
    <scope>NUCLEOTIDE SEQUENCE [LARGE SCALE GENOMIC DNA]</scope>
    <source>
        <strain evidence="5 6">NCTC12148</strain>
    </source>
</reference>
<evidence type="ECO:0000313" key="5">
    <source>
        <dbReference type="EMBL" id="SNV84367.1"/>
    </source>
</evidence>
<keyword evidence="3" id="KW-0479">Metal-binding</keyword>
<proteinExistence type="inferred from homology"/>
<evidence type="ECO:0000256" key="3">
    <source>
        <dbReference type="PIRSR" id="PIRSR001235-1"/>
    </source>
</evidence>
<dbReference type="EC" id="3.5.1.87" evidence="5"/>
<keyword evidence="3" id="KW-0862">Zinc</keyword>
<dbReference type="Pfam" id="PF07687">
    <property type="entry name" value="M20_dimer"/>
    <property type="match status" value="1"/>
</dbReference>
<dbReference type="InterPro" id="IPR036264">
    <property type="entry name" value="Bact_exopeptidase_dim_dom"/>
</dbReference>
<comment type="similarity">
    <text evidence="1">Belongs to the peptidase M20 family.</text>
</comment>
<feature type="binding site" evidence="3">
    <location>
        <position position="142"/>
    </location>
    <ligand>
        <name>Zn(2+)</name>
        <dbReference type="ChEBI" id="CHEBI:29105"/>
        <label>2</label>
    </ligand>
</feature>
<dbReference type="NCBIfam" id="NF006769">
    <property type="entry name" value="PRK09290.1-3"/>
    <property type="match status" value="1"/>
</dbReference>
<dbReference type="InterPro" id="IPR010158">
    <property type="entry name" value="Amidase_Cbmase"/>
</dbReference>
<dbReference type="GO" id="GO:0046872">
    <property type="term" value="F:metal ion binding"/>
    <property type="evidence" value="ECO:0007669"/>
    <property type="project" value="UniProtKB-KW"/>
</dbReference>
<dbReference type="Proteomes" id="UP000215134">
    <property type="component" value="Chromosome 1"/>
</dbReference>
<sequence>MNHLNNTCNAEEQNKPLTVNGIRLWENLMDMAAIGATKNGGNSRLALSAEDSAGRYKFINDCKRLGMTVVTDAIGNMFCRYEGSQPELDAVVVGSHLDTQPKGGRFDGVYGVLAALEAVRTLSEKRIIPKRSIEIAVWTNEEGARFTPAMMGSAVFTGVMKLDDALRRKDAKGISVAESLHAEKWIGGSPLGRRFDSYFEAHIEQGPILEELEVNIGVVTGGQAISWLDITVTGCSAHAGTTPMKNRSDALLAVAEMAGDLEKVALTFAPLGLLTIGELTIASPSRNTIPGEVTFTLDLRHPEDEKLTQFELACRQAIVSVASRRGMALSISEHWLSPATPFDHQCIELVDESVKRLGYPYKRMLSGAGHDAINISKHCPSAMIFIPCAGGISHNESESIEPIHAEQGANVLINSVLARANH</sequence>
<dbReference type="OrthoDB" id="9808195at2"/>
<dbReference type="PANTHER" id="PTHR32494:SF5">
    <property type="entry name" value="ALLANTOATE AMIDOHYDROLASE"/>
    <property type="match status" value="1"/>
</dbReference>
<dbReference type="EMBL" id="LT906479">
    <property type="protein sequence ID" value="SNV84367.1"/>
    <property type="molecule type" value="Genomic_DNA"/>
</dbReference>
<evidence type="ECO:0000313" key="6">
    <source>
        <dbReference type="Proteomes" id="UP000215134"/>
    </source>
</evidence>
<dbReference type="SUPFAM" id="SSF55031">
    <property type="entry name" value="Bacterial exopeptidase dimerisation domain"/>
    <property type="match status" value="1"/>
</dbReference>
<protein>
    <submittedName>
        <fullName evidence="5">N-carbamoyl-L-amino acid hydrolase</fullName>
        <ecNumber evidence="5">3.5.1.87</ecNumber>
    </submittedName>
</protein>
<feature type="binding site" evidence="3">
    <location>
        <position position="394"/>
    </location>
    <ligand>
        <name>Zn(2+)</name>
        <dbReference type="ChEBI" id="CHEBI:29105"/>
        <label>2</label>
    </ligand>
</feature>
<dbReference type="SUPFAM" id="SSF53187">
    <property type="entry name" value="Zn-dependent exopeptidases"/>
    <property type="match status" value="1"/>
</dbReference>
<accession>A0A240ALS2</accession>
<comment type="cofactor">
    <cofactor evidence="3">
        <name>Zn(2+)</name>
        <dbReference type="ChEBI" id="CHEBI:29105"/>
    </cofactor>
    <text evidence="3">Binds 2 Zn(2+) ions per subunit.</text>
</comment>
<dbReference type="InterPro" id="IPR011650">
    <property type="entry name" value="Peptidase_M20_dimer"/>
</dbReference>
<keyword evidence="6" id="KW-1185">Reference proteome</keyword>
<dbReference type="GO" id="GO:0050538">
    <property type="term" value="F:N-carbamoyl-L-amino-acid hydrolase activity"/>
    <property type="evidence" value="ECO:0007669"/>
    <property type="project" value="UniProtKB-EC"/>
</dbReference>
<dbReference type="AlphaFoldDB" id="A0A240ALS2"/>
<dbReference type="GO" id="GO:0016813">
    <property type="term" value="F:hydrolase activity, acting on carbon-nitrogen (but not peptide) bonds, in linear amidines"/>
    <property type="evidence" value="ECO:0007669"/>
    <property type="project" value="InterPro"/>
</dbReference>
<organism evidence="5 6">
    <name type="scientific">Serratia ficaria</name>
    <dbReference type="NCBI Taxonomy" id="61651"/>
    <lineage>
        <taxon>Bacteria</taxon>
        <taxon>Pseudomonadati</taxon>
        <taxon>Pseudomonadota</taxon>
        <taxon>Gammaproteobacteria</taxon>
        <taxon>Enterobacterales</taxon>
        <taxon>Yersiniaceae</taxon>
        <taxon>Serratia</taxon>
    </lineage>
</organism>
<dbReference type="PIRSF" id="PIRSF001235">
    <property type="entry name" value="Amidase_carbamoylase"/>
    <property type="match status" value="1"/>
</dbReference>
<dbReference type="KEGG" id="sfj:SAMEA4384070_0391"/>
<evidence type="ECO:0000256" key="1">
    <source>
        <dbReference type="ARBA" id="ARBA00006153"/>
    </source>
</evidence>
<feature type="binding site" evidence="3">
    <location>
        <position position="107"/>
    </location>
    <ligand>
        <name>Zn(2+)</name>
        <dbReference type="ChEBI" id="CHEBI:29105"/>
        <label>1</label>
    </ligand>
</feature>
<dbReference type="InterPro" id="IPR002933">
    <property type="entry name" value="Peptidase_M20"/>
</dbReference>
<dbReference type="Pfam" id="PF01546">
    <property type="entry name" value="Peptidase_M20"/>
    <property type="match status" value="1"/>
</dbReference>
<feature type="binding site" evidence="3">
    <location>
        <position position="202"/>
    </location>
    <ligand>
        <name>Zn(2+)</name>
        <dbReference type="ChEBI" id="CHEBI:29105"/>
        <label>1</label>
    </ligand>
</feature>
<feature type="binding site" evidence="3">
    <location>
        <position position="107"/>
    </location>
    <ligand>
        <name>Zn(2+)</name>
        <dbReference type="ChEBI" id="CHEBI:29105"/>
        <label>2</label>
    </ligand>
</feature>